<feature type="compositionally biased region" description="Basic and acidic residues" evidence="1">
    <location>
        <begin position="35"/>
        <end position="59"/>
    </location>
</feature>
<evidence type="ECO:0000313" key="2">
    <source>
        <dbReference type="EMBL" id="ART21267.1"/>
    </source>
</evidence>
<dbReference type="KEGG" id="cstr:CBE89_07015"/>
<reference evidence="2 3" key="1">
    <citation type="submission" date="2017-05" db="EMBL/GenBank/DDBJ databases">
        <title>Complete genome sequence of Corynebacterium striatum KC-Na-1 isolated from Neophocaena asiaeorientalis in Korea.</title>
        <authorList>
            <person name="Kim J.H."/>
            <person name="Lee K."/>
        </authorList>
    </citation>
    <scope>NUCLEOTIDE SEQUENCE [LARGE SCALE GENOMIC DNA]</scope>
    <source>
        <strain evidence="2 3">KC-Na-01</strain>
    </source>
</reference>
<sequence length="59" mass="6219">MGIFDKAKDALNSDKGEQFSDSALDKGAEVAQGKLGEDKADQIKQGRDKLDDHIGNAGA</sequence>
<dbReference type="RefSeq" id="WP_086891362.1">
    <property type="nucleotide sequence ID" value="NZ_CP021252.1"/>
</dbReference>
<accession>A0A2Z2J449</accession>
<dbReference type="InterPro" id="IPR028037">
    <property type="entry name" value="Antitoxin_Rv0909/MT0933"/>
</dbReference>
<name>A0A2Z2J449_CORST</name>
<dbReference type="EMBL" id="CP021252">
    <property type="protein sequence ID" value="ART21267.1"/>
    <property type="molecule type" value="Genomic_DNA"/>
</dbReference>
<proteinExistence type="predicted"/>
<feature type="compositionally biased region" description="Basic and acidic residues" evidence="1">
    <location>
        <begin position="1"/>
        <end position="28"/>
    </location>
</feature>
<dbReference type="Pfam" id="PF14013">
    <property type="entry name" value="MT0933_antitox"/>
    <property type="match status" value="1"/>
</dbReference>
<evidence type="ECO:0000313" key="3">
    <source>
        <dbReference type="Proteomes" id="UP000250197"/>
    </source>
</evidence>
<evidence type="ECO:0000256" key="1">
    <source>
        <dbReference type="SAM" id="MobiDB-lite"/>
    </source>
</evidence>
<organism evidence="2 3">
    <name type="scientific">Corynebacterium striatum</name>
    <dbReference type="NCBI Taxonomy" id="43770"/>
    <lineage>
        <taxon>Bacteria</taxon>
        <taxon>Bacillati</taxon>
        <taxon>Actinomycetota</taxon>
        <taxon>Actinomycetes</taxon>
        <taxon>Mycobacteriales</taxon>
        <taxon>Corynebacteriaceae</taxon>
        <taxon>Corynebacterium</taxon>
    </lineage>
</organism>
<dbReference type="Proteomes" id="UP000250197">
    <property type="component" value="Chromosome"/>
</dbReference>
<gene>
    <name evidence="2" type="ORF">CBE89_07015</name>
</gene>
<protein>
    <recommendedName>
        <fullName evidence="4">Antitoxin</fullName>
    </recommendedName>
</protein>
<evidence type="ECO:0008006" key="4">
    <source>
        <dbReference type="Google" id="ProtNLM"/>
    </source>
</evidence>
<feature type="region of interest" description="Disordered" evidence="1">
    <location>
        <begin position="1"/>
        <end position="59"/>
    </location>
</feature>
<dbReference type="AlphaFoldDB" id="A0A2Z2J449"/>